<dbReference type="Pfam" id="PF02687">
    <property type="entry name" value="FtsX"/>
    <property type="match status" value="2"/>
</dbReference>
<dbReference type="AlphaFoldDB" id="A0A318A0X2"/>
<evidence type="ECO:0000313" key="9">
    <source>
        <dbReference type="EMBL" id="PXA70734.1"/>
    </source>
</evidence>
<feature type="transmembrane region" description="Helical" evidence="7">
    <location>
        <begin position="361"/>
        <end position="382"/>
    </location>
</feature>
<evidence type="ECO:0000256" key="7">
    <source>
        <dbReference type="SAM" id="Phobius"/>
    </source>
</evidence>
<dbReference type="EMBL" id="QHLY01000007">
    <property type="protein sequence ID" value="PXA70734.1"/>
    <property type="molecule type" value="Genomic_DNA"/>
</dbReference>
<proteinExistence type="inferred from homology"/>
<feature type="transmembrane region" description="Helical" evidence="7">
    <location>
        <begin position="262"/>
        <end position="286"/>
    </location>
</feature>
<dbReference type="PANTHER" id="PTHR30572">
    <property type="entry name" value="MEMBRANE COMPONENT OF TRANSPORTER-RELATED"/>
    <property type="match status" value="1"/>
</dbReference>
<dbReference type="InterPro" id="IPR003838">
    <property type="entry name" value="ABC3_permease_C"/>
</dbReference>
<feature type="domain" description="ABC3 transporter permease C-terminal" evidence="8">
    <location>
        <begin position="269"/>
        <end position="388"/>
    </location>
</feature>
<dbReference type="PANTHER" id="PTHR30572:SF4">
    <property type="entry name" value="ABC TRANSPORTER PERMEASE YTRF"/>
    <property type="match status" value="1"/>
</dbReference>
<feature type="transmembrane region" description="Helical" evidence="7">
    <location>
        <begin position="703"/>
        <end position="732"/>
    </location>
</feature>
<protein>
    <recommendedName>
        <fullName evidence="8">ABC3 transporter permease C-terminal domain-containing protein</fullName>
    </recommendedName>
</protein>
<dbReference type="RefSeq" id="WP_110126115.1">
    <property type="nucleotide sequence ID" value="NZ_QHLY01000007.1"/>
</dbReference>
<keyword evidence="3 7" id="KW-0812">Transmembrane</keyword>
<evidence type="ECO:0000313" key="10">
    <source>
        <dbReference type="Proteomes" id="UP000246722"/>
    </source>
</evidence>
<organism evidence="9 10">
    <name type="scientific">Cryobacterium arcticum</name>
    <dbReference type="NCBI Taxonomy" id="670052"/>
    <lineage>
        <taxon>Bacteria</taxon>
        <taxon>Bacillati</taxon>
        <taxon>Actinomycetota</taxon>
        <taxon>Actinomycetes</taxon>
        <taxon>Micrococcales</taxon>
        <taxon>Microbacteriaceae</taxon>
        <taxon>Cryobacterium</taxon>
    </lineage>
</organism>
<keyword evidence="5 7" id="KW-0472">Membrane</keyword>
<comment type="subcellular location">
    <subcellularLocation>
        <location evidence="1">Cell membrane</location>
        <topology evidence="1">Multi-pass membrane protein</topology>
    </subcellularLocation>
</comment>
<evidence type="ECO:0000256" key="2">
    <source>
        <dbReference type="ARBA" id="ARBA00022475"/>
    </source>
</evidence>
<dbReference type="InterPro" id="IPR050250">
    <property type="entry name" value="Macrolide_Exporter_MacB"/>
</dbReference>
<feature type="transmembrane region" description="Helical" evidence="7">
    <location>
        <begin position="491"/>
        <end position="511"/>
    </location>
</feature>
<keyword evidence="10" id="KW-1185">Reference proteome</keyword>
<dbReference type="GO" id="GO:0005886">
    <property type="term" value="C:plasma membrane"/>
    <property type="evidence" value="ECO:0007669"/>
    <property type="project" value="UniProtKB-SubCell"/>
</dbReference>
<evidence type="ECO:0000256" key="1">
    <source>
        <dbReference type="ARBA" id="ARBA00004651"/>
    </source>
</evidence>
<dbReference type="OrthoDB" id="9780560at2"/>
<evidence type="ECO:0000256" key="6">
    <source>
        <dbReference type="ARBA" id="ARBA00038076"/>
    </source>
</evidence>
<accession>A0A318A0X2</accession>
<dbReference type="Proteomes" id="UP000246722">
    <property type="component" value="Unassembled WGS sequence"/>
</dbReference>
<evidence type="ECO:0000256" key="4">
    <source>
        <dbReference type="ARBA" id="ARBA00022989"/>
    </source>
</evidence>
<comment type="similarity">
    <text evidence="6">Belongs to the ABC-4 integral membrane protein family.</text>
</comment>
<gene>
    <name evidence="9" type="ORF">CTB96_06580</name>
</gene>
<evidence type="ECO:0000256" key="3">
    <source>
        <dbReference type="ARBA" id="ARBA00022692"/>
    </source>
</evidence>
<comment type="caution">
    <text evidence="9">The sequence shown here is derived from an EMBL/GenBank/DDBJ whole genome shotgun (WGS) entry which is preliminary data.</text>
</comment>
<feature type="transmembrane region" description="Helical" evidence="7">
    <location>
        <begin position="403"/>
        <end position="427"/>
    </location>
</feature>
<dbReference type="GO" id="GO:0022857">
    <property type="term" value="F:transmembrane transporter activity"/>
    <property type="evidence" value="ECO:0007669"/>
    <property type="project" value="TreeGrafter"/>
</dbReference>
<keyword evidence="4 7" id="KW-1133">Transmembrane helix</keyword>
<sequence length="837" mass="84877">MIRVVLSGLRATLARLLATALAVALSVGFVVATLTLSATFTHTTEESLTASMANADVLVTPAVAMVATSDPRTSTDVLLKVLPAVQAAAGVAGADVERLAYVDLHHGETRSVAQVNTLLAESVRWQTLASGRWPTSVTEATLDQPAAEAMDLAEGDTVTMAAVGSGVSPTELTIVGITDAQAAGVGTSASTLIVPAEALEDPALFAVSTSILVAGATDGAPASAALAAAVTSAVAGTSGVVVQTRAQAVDQQTALLSGSATVITSILLAFATIALFVASIVIANTFQVLVSQRTRELALLRCIGASAGQVRRLILWEALLLGVVASVLGVGIGLVGSVVLAELSRDGASGLHLGQLVIDPVRLAIGFGIGVLLTLFSALSPARRATRVRPVAAMRAVAAPASVRQGVVGLVAALALLVVGGTGLYLGATRSGLTLAVVSGVVSFLGILLCSALFIPWIVRAAGMVIGWTSAPARLAALNATRNPARTASTAAALLVGVTLVTMMVVGVTSVRTSIGDRIDEKRPVDLTVQSVDPAGMTPEEIDGVTDLPEVAGATAVDSARITITPAGGEPRVLAARGLDSAEVQGVARSNVVVPAVGEVMLNPTDAGALQAGDVVTVAGDVGSATLTVVLAETSQRKHATLTKQDLALVAAPVTKQLQLRLDDEVTSNQVQQLSTVILSVSDAFTVGGGAPERTYYEQILDVMLLIVLALLTMAVVIACVGVANTMALSVFERRRESALLRALGLTRGQLRGMLGLEATLITLVAAACGIGLGVVYAWAGLSAVSLQAQKLALRVHLPWDQLALVVVAAIVAGLLATVVPASGAARRSPVAGLLHE</sequence>
<feature type="transmembrane region" description="Helical" evidence="7">
    <location>
        <begin position="433"/>
        <end position="459"/>
    </location>
</feature>
<name>A0A318A0X2_9MICO</name>
<feature type="transmembrane region" description="Helical" evidence="7">
    <location>
        <begin position="800"/>
        <end position="820"/>
    </location>
</feature>
<reference evidence="9 10" key="1">
    <citation type="submission" date="2018-05" db="EMBL/GenBank/DDBJ databases">
        <title>Genetic diversity of glacier-inhabiting Cryobacterium bacteria in China and description of Cryobacterium mengkeensis sp. nov. and Arthrobacter glacialis sp. nov.</title>
        <authorList>
            <person name="Liu Q."/>
            <person name="Xin Y.-H."/>
        </authorList>
    </citation>
    <scope>NUCLEOTIDE SEQUENCE [LARGE SCALE GENOMIC DNA]</scope>
    <source>
        <strain evidence="9 10">SK-1</strain>
    </source>
</reference>
<evidence type="ECO:0000256" key="5">
    <source>
        <dbReference type="ARBA" id="ARBA00023136"/>
    </source>
</evidence>
<feature type="transmembrane region" description="Helical" evidence="7">
    <location>
        <begin position="753"/>
        <end position="780"/>
    </location>
</feature>
<feature type="transmembrane region" description="Helical" evidence="7">
    <location>
        <begin position="318"/>
        <end position="341"/>
    </location>
</feature>
<evidence type="ECO:0000259" key="8">
    <source>
        <dbReference type="Pfam" id="PF02687"/>
    </source>
</evidence>
<feature type="domain" description="ABC3 transporter permease C-terminal" evidence="8">
    <location>
        <begin position="711"/>
        <end position="830"/>
    </location>
</feature>
<keyword evidence="2" id="KW-1003">Cell membrane</keyword>